<dbReference type="PANTHER" id="PTHR43400">
    <property type="entry name" value="FUMARATE REDUCTASE"/>
    <property type="match status" value="1"/>
</dbReference>
<dbReference type="InterPro" id="IPR050315">
    <property type="entry name" value="FAD-oxidoreductase_2"/>
</dbReference>
<evidence type="ECO:0000256" key="2">
    <source>
        <dbReference type="ARBA" id="ARBA00022630"/>
    </source>
</evidence>
<dbReference type="Gene3D" id="3.90.700.10">
    <property type="entry name" value="Succinate dehydrogenase/fumarate reductase flavoprotein, catalytic domain"/>
    <property type="match status" value="1"/>
</dbReference>
<dbReference type="Gene3D" id="3.50.50.60">
    <property type="entry name" value="FAD/NAD(P)-binding domain"/>
    <property type="match status" value="1"/>
</dbReference>
<dbReference type="SUPFAM" id="SSF56425">
    <property type="entry name" value="Succinate dehydrogenase/fumarate reductase flavoprotein, catalytic domain"/>
    <property type="match status" value="1"/>
</dbReference>
<dbReference type="RefSeq" id="WP_328961262.1">
    <property type="nucleotide sequence ID" value="NZ_CP108090.1"/>
</dbReference>
<evidence type="ECO:0000256" key="3">
    <source>
        <dbReference type="ARBA" id="ARBA00022827"/>
    </source>
</evidence>
<comment type="cofactor">
    <cofactor evidence="1">
        <name>FAD</name>
        <dbReference type="ChEBI" id="CHEBI:57692"/>
    </cofactor>
</comment>
<dbReference type="InterPro" id="IPR003953">
    <property type="entry name" value="FAD-dep_OxRdtase_2_FAD-bd"/>
</dbReference>
<evidence type="ECO:0000313" key="6">
    <source>
        <dbReference type="EMBL" id="WUQ11836.1"/>
    </source>
</evidence>
<proteinExistence type="predicted"/>
<keyword evidence="7" id="KW-1185">Reference proteome</keyword>
<dbReference type="InterPro" id="IPR036188">
    <property type="entry name" value="FAD/NAD-bd_sf"/>
</dbReference>
<dbReference type="SUPFAM" id="SSF51905">
    <property type="entry name" value="FAD/NAD(P)-binding domain"/>
    <property type="match status" value="1"/>
</dbReference>
<sequence length="477" mass="50818">MSTSATTGTYDLVVVGFGAAGLSAALSYAEATDGRATPTRIAVLERATQEERGGATRWTGAFLRITQDRRLDTDWAEHMGRVSGGLADQEYCRTVERETPQTLSFVEKHGVEIAFEDFPLPHTFDGGAPSMTPPASPRGGGASIVEHLGSALENDPRVDIRYETEALRLTTGEDGTVDGVVVRGADGRTQRLSARAVVLACGGFQGNTEMLTRYVGDRACDLPLIAPGIANNRGDALRMALELGADTAGQFDGIHAEPVDRRTQQADAVLYGFSTGIFVNGRMRRFFDEGRDTWDNTFEHVGYEIWKNQDQEAYWIADGKTLAIPGIMNSLLSDVPPEQADTLEGLAGKLGIDAEGLQKTVAEFNAAVGPGEFDPSVLDGKSTVGIEPRKSNWATALDTPPFIGVPVTAAICFTYGGVRTDLDGRVVTPSGTAIPGLYAAGEATGLFYHAYPPATSVLRSLIFGRLAGTHAAVQQSL</sequence>
<keyword evidence="2" id="KW-0285">Flavoprotein</keyword>
<organism evidence="6 7">
    <name type="scientific">Streptomyces virginiae</name>
    <name type="common">Streptomyces cinnamonensis</name>
    <dbReference type="NCBI Taxonomy" id="1961"/>
    <lineage>
        <taxon>Bacteria</taxon>
        <taxon>Bacillati</taxon>
        <taxon>Actinomycetota</taxon>
        <taxon>Actinomycetes</taxon>
        <taxon>Kitasatosporales</taxon>
        <taxon>Streptomycetaceae</taxon>
        <taxon>Streptomyces</taxon>
    </lineage>
</organism>
<dbReference type="Proteomes" id="UP001432039">
    <property type="component" value="Chromosome"/>
</dbReference>
<evidence type="ECO:0000313" key="7">
    <source>
        <dbReference type="Proteomes" id="UP001432039"/>
    </source>
</evidence>
<dbReference type="InterPro" id="IPR027477">
    <property type="entry name" value="Succ_DH/fumarate_Rdtase_cat_sf"/>
</dbReference>
<keyword evidence="3" id="KW-0274">FAD</keyword>
<protein>
    <submittedName>
        <fullName evidence="6">FAD-binding protein</fullName>
    </submittedName>
</protein>
<dbReference type="Pfam" id="PF00890">
    <property type="entry name" value="FAD_binding_2"/>
    <property type="match status" value="1"/>
</dbReference>
<feature type="domain" description="FAD-dependent oxidoreductase 2 FAD-binding" evidence="5">
    <location>
        <begin position="11"/>
        <end position="451"/>
    </location>
</feature>
<reference evidence="6" key="1">
    <citation type="submission" date="2022-10" db="EMBL/GenBank/DDBJ databases">
        <title>The complete genomes of actinobacterial strains from the NBC collection.</title>
        <authorList>
            <person name="Joergensen T.S."/>
            <person name="Alvarez Arevalo M."/>
            <person name="Sterndorff E.B."/>
            <person name="Faurdal D."/>
            <person name="Vuksanovic O."/>
            <person name="Mourched A.-S."/>
            <person name="Charusanti P."/>
            <person name="Shaw S."/>
            <person name="Blin K."/>
            <person name="Weber T."/>
        </authorList>
    </citation>
    <scope>NUCLEOTIDE SEQUENCE</scope>
    <source>
        <strain evidence="6">NBC_00248</strain>
    </source>
</reference>
<keyword evidence="4" id="KW-0560">Oxidoreductase</keyword>
<accession>A0ABZ1T8Y1</accession>
<evidence type="ECO:0000256" key="4">
    <source>
        <dbReference type="ARBA" id="ARBA00023002"/>
    </source>
</evidence>
<evidence type="ECO:0000256" key="1">
    <source>
        <dbReference type="ARBA" id="ARBA00001974"/>
    </source>
</evidence>
<dbReference type="EMBL" id="CP108090">
    <property type="protein sequence ID" value="WUQ11836.1"/>
    <property type="molecule type" value="Genomic_DNA"/>
</dbReference>
<gene>
    <name evidence="6" type="ORF">OG517_10540</name>
</gene>
<evidence type="ECO:0000259" key="5">
    <source>
        <dbReference type="Pfam" id="PF00890"/>
    </source>
</evidence>
<name>A0ABZ1T8Y1_STRVG</name>
<dbReference type="PRINTS" id="PR00368">
    <property type="entry name" value="FADPNR"/>
</dbReference>
<dbReference type="PANTHER" id="PTHR43400:SF7">
    <property type="entry name" value="FAD-DEPENDENT OXIDOREDUCTASE 2 FAD BINDING DOMAIN-CONTAINING PROTEIN"/>
    <property type="match status" value="1"/>
</dbReference>